<feature type="transmembrane region" description="Helical" evidence="1">
    <location>
        <begin position="21"/>
        <end position="41"/>
    </location>
</feature>
<protein>
    <recommendedName>
        <fullName evidence="2">Glycine zipper-like domain-containing protein</fullName>
    </recommendedName>
</protein>
<sequence>MAELAEEPRERGAGGRGAEQPSAIALYLPVGMCLGVAAGLLLDNLAVGIGLGLALGVALGAVVDARRRGQE</sequence>
<accession>A0A0X3WN15</accession>
<reference evidence="5" key="3">
    <citation type="submission" date="2019-07" db="EMBL/GenBank/DDBJ databases">
        <authorList>
            <person name="Pylro V."/>
            <person name="Dias A."/>
            <person name="Andreote F."/>
            <person name="Varani A."/>
            <person name="Andreote C."/>
            <person name="Bernardo E."/>
            <person name="Martins T."/>
        </authorList>
    </citation>
    <scope>NUCLEOTIDE SEQUENCE</scope>
    <source>
        <strain evidence="5">77</strain>
    </source>
</reference>
<evidence type="ECO:0000313" key="8">
    <source>
        <dbReference type="Proteomes" id="UP001051844"/>
    </source>
</evidence>
<name>A0A126YA08_9ACTN</name>
<evidence type="ECO:0000313" key="5">
    <source>
        <dbReference type="EMBL" id="TWV18591.1"/>
    </source>
</evidence>
<evidence type="ECO:0000313" key="7">
    <source>
        <dbReference type="Proteomes" id="UP000318052"/>
    </source>
</evidence>
<evidence type="ECO:0000313" key="3">
    <source>
        <dbReference type="EMBL" id="GHI48636.1"/>
    </source>
</evidence>
<dbReference type="InterPro" id="IPR058598">
    <property type="entry name" value="Gly_zipper-like_dom"/>
</dbReference>
<dbReference type="EMBL" id="VOGX01000056">
    <property type="protein sequence ID" value="TWV18591.1"/>
    <property type="molecule type" value="Genomic_DNA"/>
</dbReference>
<dbReference type="Pfam" id="PF26273">
    <property type="entry name" value="Gly_zipper"/>
    <property type="match status" value="1"/>
</dbReference>
<dbReference type="EMBL" id="PKLL01000025">
    <property type="protein sequence ID" value="RZE18997.1"/>
    <property type="molecule type" value="Genomic_DNA"/>
</dbReference>
<reference evidence="7" key="2">
    <citation type="journal article" date="2019" name="Microbiol. Resour. Announc.">
        <title>Draft Genomic Sequences of Streptomyces misionensis and Streptomyces albidoflavus, bacteria applied for phytopathogen biocontrol.</title>
        <authorList>
            <person name="Pylro V."/>
            <person name="Dias A."/>
            <person name="Andreote F."/>
            <person name="Varani A."/>
            <person name="Andreote C."/>
            <person name="Bernardo E."/>
            <person name="Martins T."/>
        </authorList>
    </citation>
    <scope>NUCLEOTIDE SEQUENCE [LARGE SCALE GENOMIC DNA]</scope>
    <source>
        <strain evidence="7">77</strain>
    </source>
</reference>
<evidence type="ECO:0000259" key="2">
    <source>
        <dbReference type="Pfam" id="PF26273"/>
    </source>
</evidence>
<dbReference type="Proteomes" id="UP001051844">
    <property type="component" value="Unassembled WGS sequence"/>
</dbReference>
<reference evidence="3" key="4">
    <citation type="submission" date="2022-09" db="EMBL/GenBank/DDBJ databases">
        <title>Whole genome shotgun sequence of Streptomyces albidoflavus NBRC 12854.</title>
        <authorList>
            <person name="Komaki H."/>
            <person name="Tamura T."/>
        </authorList>
    </citation>
    <scope>NUCLEOTIDE SEQUENCE</scope>
    <source>
        <strain evidence="3">NBRC 12854</strain>
    </source>
</reference>
<evidence type="ECO:0000313" key="4">
    <source>
        <dbReference type="EMBL" id="RZE18997.1"/>
    </source>
</evidence>
<accession>A0A2M9SN72</accession>
<keyword evidence="7" id="KW-1185">Reference proteome</keyword>
<reference evidence="4 6" key="1">
    <citation type="submission" date="2017-12" db="EMBL/GenBank/DDBJ databases">
        <title>Population genomics insights into the ecological differentiation and adaptive evolution in streptomycetes.</title>
        <authorList>
            <person name="Li Y."/>
            <person name="Huang Y."/>
        </authorList>
    </citation>
    <scope>NUCLEOTIDE SEQUENCE [LARGE SCALE GENOMIC DNA]</scope>
    <source>
        <strain evidence="4 6">NBRC 100770</strain>
    </source>
</reference>
<organism evidence="3 8">
    <name type="scientific">Streptomyces albidoflavus</name>
    <dbReference type="NCBI Taxonomy" id="1886"/>
    <lineage>
        <taxon>Bacteria</taxon>
        <taxon>Bacillati</taxon>
        <taxon>Actinomycetota</taxon>
        <taxon>Actinomycetes</taxon>
        <taxon>Kitasatosporales</taxon>
        <taxon>Streptomycetaceae</taxon>
        <taxon>Streptomyces</taxon>
        <taxon>Streptomyces albidoflavus group</taxon>
    </lineage>
</organism>
<dbReference type="AlphaFoldDB" id="A0A126YA08"/>
<keyword evidence="1" id="KW-0472">Membrane</keyword>
<dbReference type="RefSeq" id="WP_008405569.1">
    <property type="nucleotide sequence ID" value="NZ_BNDZ01000005.1"/>
</dbReference>
<dbReference type="Proteomes" id="UP000318052">
    <property type="component" value="Unassembled WGS sequence"/>
</dbReference>
<accession>A0A126YA08</accession>
<keyword evidence="1" id="KW-0812">Transmembrane</keyword>
<feature type="transmembrane region" description="Helical" evidence="1">
    <location>
        <begin position="47"/>
        <end position="65"/>
    </location>
</feature>
<proteinExistence type="predicted"/>
<feature type="domain" description="Glycine zipper-like" evidence="2">
    <location>
        <begin position="22"/>
        <end position="66"/>
    </location>
</feature>
<evidence type="ECO:0000313" key="6">
    <source>
        <dbReference type="Proteomes" id="UP000292693"/>
    </source>
</evidence>
<comment type="caution">
    <text evidence="3">The sequence shown here is derived from an EMBL/GenBank/DDBJ whole genome shotgun (WGS) entry which is preliminary data.</text>
</comment>
<evidence type="ECO:0000256" key="1">
    <source>
        <dbReference type="SAM" id="Phobius"/>
    </source>
</evidence>
<gene>
    <name evidence="4" type="ORF">C0Q92_23280</name>
    <name evidence="5" type="ORF">FRZ02_28390</name>
    <name evidence="3" type="ORF">ScoT_48100</name>
</gene>
<dbReference type="Proteomes" id="UP000292693">
    <property type="component" value="Unassembled WGS sequence"/>
</dbReference>
<keyword evidence="1" id="KW-1133">Transmembrane helix</keyword>
<dbReference type="EMBL" id="BNDZ01000005">
    <property type="protein sequence ID" value="GHI48636.1"/>
    <property type="molecule type" value="Genomic_DNA"/>
</dbReference>